<evidence type="ECO:0000256" key="8">
    <source>
        <dbReference type="ARBA" id="ARBA00023242"/>
    </source>
</evidence>
<evidence type="ECO:0000259" key="11">
    <source>
        <dbReference type="PROSITE" id="PS50173"/>
    </source>
</evidence>
<dbReference type="Pfam" id="PF00817">
    <property type="entry name" value="IMS"/>
    <property type="match status" value="1"/>
</dbReference>
<dbReference type="SUPFAM" id="SSF56672">
    <property type="entry name" value="DNA/RNA polymerases"/>
    <property type="match status" value="1"/>
</dbReference>
<evidence type="ECO:0000256" key="5">
    <source>
        <dbReference type="ARBA" id="ARBA00022771"/>
    </source>
</evidence>
<feature type="region of interest" description="Disordered" evidence="10">
    <location>
        <begin position="501"/>
        <end position="526"/>
    </location>
</feature>
<dbReference type="SUPFAM" id="SSF100879">
    <property type="entry name" value="Lesion bypass DNA polymerase (Y-family), little finger domain"/>
    <property type="match status" value="1"/>
</dbReference>
<keyword evidence="5" id="KW-0863">Zinc-finger</keyword>
<evidence type="ECO:0000259" key="12">
    <source>
        <dbReference type="PROSITE" id="PS51907"/>
    </source>
</evidence>
<gene>
    <name evidence="13" type="ORF">G7K_4481-t1</name>
</gene>
<dbReference type="EMBL" id="BACD03000032">
    <property type="protein sequence ID" value="GAO50354.1"/>
    <property type="molecule type" value="Genomic_DNA"/>
</dbReference>
<comment type="caution">
    <text evidence="13">The sequence shown here is derived from an EMBL/GenBank/DDBJ whole genome shotgun (WGS) entry which is preliminary data.</text>
</comment>
<dbReference type="GO" id="GO:0005634">
    <property type="term" value="C:nucleus"/>
    <property type="evidence" value="ECO:0007669"/>
    <property type="project" value="UniProtKB-SubCell"/>
</dbReference>
<dbReference type="PIRSF" id="PIRSF036603">
    <property type="entry name" value="DPol_eta"/>
    <property type="match status" value="1"/>
</dbReference>
<dbReference type="FunFam" id="1.10.150.20:FF:000014">
    <property type="entry name" value="Polymerase (DNA directed), eta"/>
    <property type="match status" value="1"/>
</dbReference>
<dbReference type="GO" id="GO:0005657">
    <property type="term" value="C:replication fork"/>
    <property type="evidence" value="ECO:0007669"/>
    <property type="project" value="UniProtKB-ARBA"/>
</dbReference>
<sequence length="598" mass="67402">MDEMDSPRDPSSRFTWRDLKALRDHAQNSPLRVIAHIDLDAFYAQVEMVRLLQPPHLPLAVQQWQGLIAINYPARAYGIQRHITVKEALEKCPELKLVHVQTWREGDTEPGDWEAPEVGTHKVSLDRYRRESAKILGIFRERCDRVEKASIDESYLDLSTLVYEALLEQYPQLRHPPQDLNTPLPPAPPTIFDEENHGKIIDINNSQVEEELPSDWSDLSLSLAALHITSIRNQIRTQLGYDTSAGIARNKMLAKLCSSTYKPNMQAVLREGVEGSFLGGFRFTKIKNLGGKLGAKLVEIYKTEQVSDLLKVPIDDLRAKLGPETGAWLWQIIRGIDNSEVNIRTDTKSMLSAKNFRPCINTTVSAHRWLRVLAEDLSSRLLEDPAHRRPKTLTLQHKSGGGVSKSKSMPVSKGGELTGEMIWGMAVGLLRGVEGEGRCFPCALLAVGLSGFEGREEGVQGIAGFLVKAQNNVPRIQDDQEREGRKMEEGQVEGRSLGGFFKRRSTADEEPTPVQDAAPTTDGPELEEFGEKCERCGQFFVDKQEHDDYHFAMDMVAEERQQARTQHEQSVGHREKDREPAKKKVKVEKGQTRLSFFK</sequence>
<dbReference type="InterPro" id="IPR036775">
    <property type="entry name" value="DNA_pol_Y-fam_lit_finger_sf"/>
</dbReference>
<organism evidence="13 14">
    <name type="scientific">Saitoella complicata (strain BCRC 22490 / CBS 7301 / JCM 7358 / NBRC 10748 / NRRL Y-17804)</name>
    <dbReference type="NCBI Taxonomy" id="698492"/>
    <lineage>
        <taxon>Eukaryota</taxon>
        <taxon>Fungi</taxon>
        <taxon>Dikarya</taxon>
        <taxon>Ascomycota</taxon>
        <taxon>Taphrinomycotina</taxon>
        <taxon>Taphrinomycotina incertae sedis</taxon>
        <taxon>Saitoella</taxon>
    </lineage>
</organism>
<dbReference type="PROSITE" id="PS50173">
    <property type="entry name" value="UMUC"/>
    <property type="match status" value="1"/>
</dbReference>
<feature type="compositionally biased region" description="Basic and acidic residues" evidence="10">
    <location>
        <begin position="558"/>
        <end position="591"/>
    </location>
</feature>
<proteinExistence type="predicted"/>
<dbReference type="GO" id="GO:0008270">
    <property type="term" value="F:zinc ion binding"/>
    <property type="evidence" value="ECO:0007669"/>
    <property type="project" value="UniProtKB-KW"/>
</dbReference>
<dbReference type="Proteomes" id="UP000033140">
    <property type="component" value="Unassembled WGS sequence"/>
</dbReference>
<dbReference type="GO" id="GO:0006281">
    <property type="term" value="P:DNA repair"/>
    <property type="evidence" value="ECO:0007669"/>
    <property type="project" value="UniProtKB-KW"/>
</dbReference>
<dbReference type="Pfam" id="PF21704">
    <property type="entry name" value="POLH-Rev1_HhH"/>
    <property type="match status" value="1"/>
</dbReference>
<dbReference type="OMA" id="AWPCSNL"/>
<dbReference type="GO" id="GO:0003887">
    <property type="term" value="F:DNA-directed DNA polymerase activity"/>
    <property type="evidence" value="ECO:0007669"/>
    <property type="project" value="TreeGrafter"/>
</dbReference>
<keyword evidence="3" id="KW-0479">Metal-binding</keyword>
<keyword evidence="4" id="KW-0227">DNA damage</keyword>
<dbReference type="Gene3D" id="3.40.1170.60">
    <property type="match status" value="1"/>
</dbReference>
<evidence type="ECO:0000256" key="6">
    <source>
        <dbReference type="ARBA" id="ARBA00022833"/>
    </source>
</evidence>
<feature type="domain" description="UBZ3-type" evidence="12">
    <location>
        <begin position="526"/>
        <end position="558"/>
    </location>
</feature>
<dbReference type="GO" id="GO:0007064">
    <property type="term" value="P:mitotic sister chromatid cohesion"/>
    <property type="evidence" value="ECO:0007669"/>
    <property type="project" value="UniProtKB-ARBA"/>
</dbReference>
<keyword evidence="2" id="KW-0808">Transferase</keyword>
<evidence type="ECO:0000256" key="4">
    <source>
        <dbReference type="ARBA" id="ARBA00022763"/>
    </source>
</evidence>
<evidence type="ECO:0000256" key="7">
    <source>
        <dbReference type="ARBA" id="ARBA00023204"/>
    </source>
</evidence>
<dbReference type="InterPro" id="IPR052230">
    <property type="entry name" value="DNA_polymerase_eta"/>
</dbReference>
<evidence type="ECO:0000256" key="10">
    <source>
        <dbReference type="SAM" id="MobiDB-lite"/>
    </source>
</evidence>
<reference evidence="13 14" key="3">
    <citation type="journal article" date="2015" name="Genome Announc.">
        <title>Draft Genome Sequence of the Archiascomycetous Yeast Saitoella complicata.</title>
        <authorList>
            <person name="Yamauchi K."/>
            <person name="Kondo S."/>
            <person name="Hamamoto M."/>
            <person name="Takahashi Y."/>
            <person name="Ogura Y."/>
            <person name="Hayashi T."/>
            <person name="Nishida H."/>
        </authorList>
    </citation>
    <scope>NUCLEOTIDE SEQUENCE [LARGE SCALE GENOMIC DNA]</scope>
    <source>
        <strain evidence="13 14">NRRL Y-17804</strain>
    </source>
</reference>
<dbReference type="Gene3D" id="3.30.70.270">
    <property type="match status" value="1"/>
</dbReference>
<dbReference type="GO" id="GO:0070987">
    <property type="term" value="P:error-free translesion synthesis"/>
    <property type="evidence" value="ECO:0007669"/>
    <property type="project" value="UniProtKB-ARBA"/>
</dbReference>
<keyword evidence="8" id="KW-0539">Nucleus</keyword>
<reference evidence="13 14" key="1">
    <citation type="journal article" date="2011" name="J. Gen. Appl. Microbiol.">
        <title>Draft genome sequencing of the enigmatic yeast Saitoella complicata.</title>
        <authorList>
            <person name="Nishida H."/>
            <person name="Hamamoto M."/>
            <person name="Sugiyama J."/>
        </authorList>
    </citation>
    <scope>NUCLEOTIDE SEQUENCE [LARGE SCALE GENOMIC DNA]</scope>
    <source>
        <strain evidence="13 14">NRRL Y-17804</strain>
    </source>
</reference>
<feature type="domain" description="UmuC" evidence="11">
    <location>
        <begin position="34"/>
        <end position="290"/>
    </location>
</feature>
<evidence type="ECO:0000313" key="13">
    <source>
        <dbReference type="EMBL" id="GAO50354.1"/>
    </source>
</evidence>
<dbReference type="GO" id="GO:0003684">
    <property type="term" value="F:damaged DNA binding"/>
    <property type="evidence" value="ECO:0007669"/>
    <property type="project" value="InterPro"/>
</dbReference>
<reference evidence="13 14" key="2">
    <citation type="journal article" date="2014" name="J. Gen. Appl. Microbiol.">
        <title>The early diverging ascomycetous budding yeast Saitoella complicata has three histone deacetylases belonging to the Clr6, Hos2, and Rpd3 lineages.</title>
        <authorList>
            <person name="Nishida H."/>
            <person name="Matsumoto T."/>
            <person name="Kondo S."/>
            <person name="Hamamoto M."/>
            <person name="Yoshikawa H."/>
        </authorList>
    </citation>
    <scope>NUCLEOTIDE SEQUENCE [LARGE SCALE GENOMIC DNA]</scope>
    <source>
        <strain evidence="13 14">NRRL Y-17804</strain>
    </source>
</reference>
<dbReference type="PANTHER" id="PTHR45873:SF1">
    <property type="entry name" value="DNA POLYMERASE ETA"/>
    <property type="match status" value="1"/>
</dbReference>
<dbReference type="GO" id="GO:0042276">
    <property type="term" value="P:error-prone translesion synthesis"/>
    <property type="evidence" value="ECO:0007669"/>
    <property type="project" value="TreeGrafter"/>
</dbReference>
<evidence type="ECO:0000256" key="9">
    <source>
        <dbReference type="ARBA" id="ARBA00044975"/>
    </source>
</evidence>
<dbReference type="FunFam" id="3.40.1170.60:FF:000008">
    <property type="entry name" value="DNA polymerase eta subunit"/>
    <property type="match status" value="1"/>
</dbReference>
<dbReference type="Gene3D" id="3.30.1490.100">
    <property type="entry name" value="DNA polymerase, Y-family, little finger domain"/>
    <property type="match status" value="1"/>
</dbReference>
<accession>A0A0E9NKH6</accession>
<dbReference type="InterPro" id="IPR001126">
    <property type="entry name" value="UmuC"/>
</dbReference>
<dbReference type="AlphaFoldDB" id="A0A0E9NKH6"/>
<protein>
    <recommendedName>
        <fullName evidence="9">DNA polymerase eta</fullName>
    </recommendedName>
</protein>
<dbReference type="InterPro" id="IPR017961">
    <property type="entry name" value="DNA_pol_Y-fam_little_finger"/>
</dbReference>
<dbReference type="STRING" id="698492.A0A0E9NKH6"/>
<keyword evidence="7" id="KW-0234">DNA repair</keyword>
<dbReference type="PANTHER" id="PTHR45873">
    <property type="entry name" value="DNA POLYMERASE ETA"/>
    <property type="match status" value="1"/>
</dbReference>
<evidence type="ECO:0000256" key="2">
    <source>
        <dbReference type="ARBA" id="ARBA00022679"/>
    </source>
</evidence>
<name>A0A0E9NKH6_SAICN</name>
<dbReference type="GO" id="GO:0009314">
    <property type="term" value="P:response to radiation"/>
    <property type="evidence" value="ECO:0007669"/>
    <property type="project" value="TreeGrafter"/>
</dbReference>
<keyword evidence="14" id="KW-1185">Reference proteome</keyword>
<dbReference type="GO" id="GO:0035861">
    <property type="term" value="C:site of double-strand break"/>
    <property type="evidence" value="ECO:0007669"/>
    <property type="project" value="TreeGrafter"/>
</dbReference>
<evidence type="ECO:0000256" key="3">
    <source>
        <dbReference type="ARBA" id="ARBA00022723"/>
    </source>
</evidence>
<dbReference type="Pfam" id="PF11799">
    <property type="entry name" value="IMS_C"/>
    <property type="match status" value="1"/>
</dbReference>
<dbReference type="PROSITE" id="PS51907">
    <property type="entry name" value="ZF_UBZ3"/>
    <property type="match status" value="1"/>
</dbReference>
<dbReference type="InterPro" id="IPR043502">
    <property type="entry name" value="DNA/RNA_pol_sf"/>
</dbReference>
<dbReference type="InterPro" id="IPR043128">
    <property type="entry name" value="Rev_trsase/Diguanyl_cyclase"/>
</dbReference>
<keyword evidence="6" id="KW-0862">Zinc</keyword>
<evidence type="ECO:0000313" key="14">
    <source>
        <dbReference type="Proteomes" id="UP000033140"/>
    </source>
</evidence>
<dbReference type="InterPro" id="IPR041298">
    <property type="entry name" value="UBZ3"/>
</dbReference>
<comment type="subcellular location">
    <subcellularLocation>
        <location evidence="1">Nucleus</location>
    </subcellularLocation>
</comment>
<dbReference type="Pfam" id="PF18439">
    <property type="entry name" value="zf_UBZ"/>
    <property type="match status" value="1"/>
</dbReference>
<dbReference type="Gene3D" id="1.10.150.20">
    <property type="entry name" value="5' to 3' exonuclease, C-terminal subdomain"/>
    <property type="match status" value="1"/>
</dbReference>
<evidence type="ECO:0000256" key="1">
    <source>
        <dbReference type="ARBA" id="ARBA00004123"/>
    </source>
</evidence>
<feature type="region of interest" description="Disordered" evidence="10">
    <location>
        <begin position="558"/>
        <end position="598"/>
    </location>
</feature>